<dbReference type="EMBL" id="SJPK01000006">
    <property type="protein sequence ID" value="TWT66143.1"/>
    <property type="molecule type" value="Genomic_DNA"/>
</dbReference>
<dbReference type="InterPro" id="IPR016181">
    <property type="entry name" value="Acyl_CoA_acyltransferase"/>
</dbReference>
<gene>
    <name evidence="4" type="ORF">CA85_30070</name>
</gene>
<dbReference type="OrthoDB" id="9792929at2"/>
<dbReference type="InterPro" id="IPR000182">
    <property type="entry name" value="GNAT_dom"/>
</dbReference>
<dbReference type="PANTHER" id="PTHR43877">
    <property type="entry name" value="AMINOALKYLPHOSPHONATE N-ACETYLTRANSFERASE-RELATED-RELATED"/>
    <property type="match status" value="1"/>
</dbReference>
<keyword evidence="1 4" id="KW-0808">Transferase</keyword>
<dbReference type="PANTHER" id="PTHR43877:SF2">
    <property type="entry name" value="AMINOALKYLPHOSPHONATE N-ACETYLTRANSFERASE-RELATED"/>
    <property type="match status" value="1"/>
</dbReference>
<evidence type="ECO:0000256" key="2">
    <source>
        <dbReference type="ARBA" id="ARBA00023315"/>
    </source>
</evidence>
<dbReference type="SUPFAM" id="SSF55729">
    <property type="entry name" value="Acyl-CoA N-acyltransferases (Nat)"/>
    <property type="match status" value="1"/>
</dbReference>
<comment type="caution">
    <text evidence="4">The sequence shown here is derived from an EMBL/GenBank/DDBJ whole genome shotgun (WGS) entry which is preliminary data.</text>
</comment>
<dbReference type="Proteomes" id="UP000318053">
    <property type="component" value="Unassembled WGS sequence"/>
</dbReference>
<proteinExistence type="predicted"/>
<dbReference type="Gene3D" id="3.40.630.30">
    <property type="match status" value="1"/>
</dbReference>
<sequence length="165" mass="17975">MTIRTLIADYHSRCHRVAILRLLTEYAADPAIDGPGLPAAVQRRVVDELAAREHAVSILAFADQADGQSAAVGLINGFETFSTFTAMPVLNLHDVMVTSHCRGQGVGKRLIAAATELARQRGCCKMTLEVYRGNKAAAGLYRSCDFRDPTTNRDLGETIFLNKIL</sequence>
<dbReference type="PROSITE" id="PS51186">
    <property type="entry name" value="GNAT"/>
    <property type="match status" value="1"/>
</dbReference>
<protein>
    <submittedName>
        <fullName evidence="4">Putative acetyltransferase</fullName>
    </submittedName>
</protein>
<evidence type="ECO:0000313" key="5">
    <source>
        <dbReference type="Proteomes" id="UP000318053"/>
    </source>
</evidence>
<reference evidence="4 5" key="1">
    <citation type="submission" date="2019-02" db="EMBL/GenBank/DDBJ databases">
        <title>Deep-cultivation of Planctomycetes and their phenomic and genomic characterization uncovers novel biology.</title>
        <authorList>
            <person name="Wiegand S."/>
            <person name="Jogler M."/>
            <person name="Boedeker C."/>
            <person name="Pinto D."/>
            <person name="Vollmers J."/>
            <person name="Rivas-Marin E."/>
            <person name="Kohn T."/>
            <person name="Peeters S.H."/>
            <person name="Heuer A."/>
            <person name="Rast P."/>
            <person name="Oberbeckmann S."/>
            <person name="Bunk B."/>
            <person name="Jeske O."/>
            <person name="Meyerdierks A."/>
            <person name="Storesund J.E."/>
            <person name="Kallscheuer N."/>
            <person name="Luecker S."/>
            <person name="Lage O.M."/>
            <person name="Pohl T."/>
            <person name="Merkel B.J."/>
            <person name="Hornburger P."/>
            <person name="Mueller R.-W."/>
            <person name="Bruemmer F."/>
            <person name="Labrenz M."/>
            <person name="Spormann A.M."/>
            <person name="Op Den Camp H."/>
            <person name="Overmann J."/>
            <person name="Amann R."/>
            <person name="Jetten M.S.M."/>
            <person name="Mascher T."/>
            <person name="Medema M.H."/>
            <person name="Devos D.P."/>
            <person name="Kaster A.-K."/>
            <person name="Ovreas L."/>
            <person name="Rohde M."/>
            <person name="Galperin M.Y."/>
            <person name="Jogler C."/>
        </authorList>
    </citation>
    <scope>NUCLEOTIDE SEQUENCE [LARGE SCALE GENOMIC DNA]</scope>
    <source>
        <strain evidence="4 5">CA85</strain>
    </source>
</reference>
<dbReference type="GO" id="GO:0016747">
    <property type="term" value="F:acyltransferase activity, transferring groups other than amino-acyl groups"/>
    <property type="evidence" value="ECO:0007669"/>
    <property type="project" value="InterPro"/>
</dbReference>
<keyword evidence="5" id="KW-1185">Reference proteome</keyword>
<keyword evidence="2" id="KW-0012">Acyltransferase</keyword>
<evidence type="ECO:0000259" key="3">
    <source>
        <dbReference type="PROSITE" id="PS51186"/>
    </source>
</evidence>
<dbReference type="Pfam" id="PF00583">
    <property type="entry name" value="Acetyltransf_1"/>
    <property type="match status" value="1"/>
</dbReference>
<feature type="domain" description="N-acetyltransferase" evidence="3">
    <location>
        <begin position="1"/>
        <end position="165"/>
    </location>
</feature>
<evidence type="ECO:0000256" key="1">
    <source>
        <dbReference type="ARBA" id="ARBA00022679"/>
    </source>
</evidence>
<evidence type="ECO:0000313" key="4">
    <source>
        <dbReference type="EMBL" id="TWT66143.1"/>
    </source>
</evidence>
<dbReference type="RefSeq" id="WP_146391953.1">
    <property type="nucleotide sequence ID" value="NZ_SJPK01000006.1"/>
</dbReference>
<accession>A0A5C5XUS0</accession>
<name>A0A5C5XUS0_9BACT</name>
<organism evidence="4 5">
    <name type="scientific">Allorhodopirellula solitaria</name>
    <dbReference type="NCBI Taxonomy" id="2527987"/>
    <lineage>
        <taxon>Bacteria</taxon>
        <taxon>Pseudomonadati</taxon>
        <taxon>Planctomycetota</taxon>
        <taxon>Planctomycetia</taxon>
        <taxon>Pirellulales</taxon>
        <taxon>Pirellulaceae</taxon>
        <taxon>Allorhodopirellula</taxon>
    </lineage>
</organism>
<dbReference type="CDD" id="cd04301">
    <property type="entry name" value="NAT_SF"/>
    <property type="match status" value="1"/>
</dbReference>
<dbReference type="AlphaFoldDB" id="A0A5C5XUS0"/>
<dbReference type="InterPro" id="IPR050832">
    <property type="entry name" value="Bact_Acetyltransf"/>
</dbReference>